<gene>
    <name evidence="1" type="ORF">M514_10022</name>
</gene>
<reference evidence="1" key="1">
    <citation type="journal article" date="2014" name="Nat. Genet.">
        <title>Genome and transcriptome of the porcine whipworm Trichuris suis.</title>
        <authorList>
            <person name="Jex A.R."/>
            <person name="Nejsum P."/>
            <person name="Schwarz E.M."/>
            <person name="Hu L."/>
            <person name="Young N.D."/>
            <person name="Hall R.S."/>
            <person name="Korhonen P.K."/>
            <person name="Liao S."/>
            <person name="Thamsborg S."/>
            <person name="Xia J."/>
            <person name="Xu P."/>
            <person name="Wang S."/>
            <person name="Scheerlinck J.P."/>
            <person name="Hofmann A."/>
            <person name="Sternberg P.W."/>
            <person name="Wang J."/>
            <person name="Gasser R.B."/>
        </authorList>
    </citation>
    <scope>NUCLEOTIDE SEQUENCE [LARGE SCALE GENOMIC DNA]</scope>
    <source>
        <strain evidence="1">DCEP-RM93F</strain>
    </source>
</reference>
<proteinExistence type="predicted"/>
<sequence length="165" mass="19248">MRQRERCGNLICVNVSRSQNLNVFLAEPFKDGSSNRVDVTTSDRSNNIIYLQATFFRKFKNLFSMVGMDSRMRLHQCNLFSFVCQGYNEYGQRVYRFFLTVEVEHHITPGHALRQLPLSDPVENTLSLRSSSHIRLHNEFCEIQAPDDHLFESHFRLTIPYAGDN</sequence>
<dbReference type="EMBL" id="KL367500">
    <property type="protein sequence ID" value="KFD68862.1"/>
    <property type="molecule type" value="Genomic_DNA"/>
</dbReference>
<evidence type="ECO:0000313" key="1">
    <source>
        <dbReference type="EMBL" id="KFD68862.1"/>
    </source>
</evidence>
<name>A0A085NHB6_9BILA</name>
<accession>A0A085NHB6</accession>
<organism evidence="1">
    <name type="scientific">Trichuris suis</name>
    <name type="common">pig whipworm</name>
    <dbReference type="NCBI Taxonomy" id="68888"/>
    <lineage>
        <taxon>Eukaryota</taxon>
        <taxon>Metazoa</taxon>
        <taxon>Ecdysozoa</taxon>
        <taxon>Nematoda</taxon>
        <taxon>Enoplea</taxon>
        <taxon>Dorylaimia</taxon>
        <taxon>Trichinellida</taxon>
        <taxon>Trichuridae</taxon>
        <taxon>Trichuris</taxon>
    </lineage>
</organism>
<dbReference type="Proteomes" id="UP000030758">
    <property type="component" value="Unassembled WGS sequence"/>
</dbReference>
<protein>
    <submittedName>
        <fullName evidence="1">Uncharacterized protein</fullName>
    </submittedName>
</protein>
<dbReference type="AlphaFoldDB" id="A0A085NHB6"/>